<evidence type="ECO:0000256" key="4">
    <source>
        <dbReference type="ARBA" id="ARBA00023163"/>
    </source>
</evidence>
<dbReference type="Gene3D" id="3.40.190.290">
    <property type="match status" value="1"/>
</dbReference>
<evidence type="ECO:0000256" key="1">
    <source>
        <dbReference type="ARBA" id="ARBA00009437"/>
    </source>
</evidence>
<proteinExistence type="inferred from homology"/>
<dbReference type="GO" id="GO:0000976">
    <property type="term" value="F:transcription cis-regulatory region binding"/>
    <property type="evidence" value="ECO:0007669"/>
    <property type="project" value="TreeGrafter"/>
</dbReference>
<keyword evidence="3" id="KW-0238">DNA-binding</keyword>
<keyword evidence="4" id="KW-0804">Transcription</keyword>
<evidence type="ECO:0000256" key="2">
    <source>
        <dbReference type="ARBA" id="ARBA00023015"/>
    </source>
</evidence>
<reference evidence="6 7" key="1">
    <citation type="journal article" date="2012" name="BMC Genomics">
        <title>Comparative genomics of the classical Bordetella subspecies: the evolution and exchange of virulence-associated diversity amongst closely related pathogens.</title>
        <authorList>
            <person name="Park J."/>
            <person name="Zhang Y."/>
            <person name="Buboltz A.M."/>
            <person name="Zhang X."/>
            <person name="Schuster S.C."/>
            <person name="Ahuja U."/>
            <person name="Liu M."/>
            <person name="Miller J.F."/>
            <person name="Sebaihia M."/>
            <person name="Bentley S.D."/>
            <person name="Parkhill J."/>
            <person name="Harvill E.T."/>
        </authorList>
    </citation>
    <scope>NUCLEOTIDE SEQUENCE [LARGE SCALE GENOMIC DNA]</scope>
    <source>
        <strain evidence="6 7">253</strain>
    </source>
</reference>
<feature type="domain" description="HTH lysR-type" evidence="5">
    <location>
        <begin position="1"/>
        <end position="58"/>
    </location>
</feature>
<evidence type="ECO:0000256" key="3">
    <source>
        <dbReference type="ARBA" id="ARBA00023125"/>
    </source>
</evidence>
<dbReference type="OrthoDB" id="464481at2"/>
<sequence>MELAELEIFRAVARTESVTRAAHALARVQSNVTTRLRQLEDSLGVTLFLRENKRMTLTPDGRRLLAYAERLLALAEETRQAMRADTPAGRLRLGAMESAAASRLPQPLASLHAQWPDLAIDLHTGTTQWLAGQVAACRLDCAVIAHPAASPADTAMAPLHPSLRGAYLYSEELLLALPPGHPPVRTPQDIQVRTLAAFAQGCTYRLCAEQWLDMAGVRVIEMASYHAMMAGVLAGSAMAILPRSVLALHPGAALARTVPVRTVPCFLIHRDGYDSAARLALLRALQAPPAP</sequence>
<protein>
    <submittedName>
        <fullName evidence="6">Probable LysR-family transcriptional regulator</fullName>
    </submittedName>
</protein>
<dbReference type="KEGG" id="bbh:BN112_2199"/>
<dbReference type="GeneID" id="93202794"/>
<dbReference type="InterPro" id="IPR005119">
    <property type="entry name" value="LysR_subst-bd"/>
</dbReference>
<dbReference type="FunFam" id="1.10.10.10:FF:000001">
    <property type="entry name" value="LysR family transcriptional regulator"/>
    <property type="match status" value="1"/>
</dbReference>
<dbReference type="Proteomes" id="UP000007564">
    <property type="component" value="Chromosome"/>
</dbReference>
<dbReference type="PANTHER" id="PTHR30126:SF40">
    <property type="entry name" value="HTH-TYPE TRANSCRIPTIONAL REGULATOR GLTR"/>
    <property type="match status" value="1"/>
</dbReference>
<dbReference type="EMBL" id="HE965806">
    <property type="protein sequence ID" value="CCJ54116.1"/>
    <property type="molecule type" value="Genomic_DNA"/>
</dbReference>
<dbReference type="PANTHER" id="PTHR30126">
    <property type="entry name" value="HTH-TYPE TRANSCRIPTIONAL REGULATOR"/>
    <property type="match status" value="1"/>
</dbReference>
<evidence type="ECO:0000259" key="5">
    <source>
        <dbReference type="PROSITE" id="PS50931"/>
    </source>
</evidence>
<dbReference type="Pfam" id="PF00126">
    <property type="entry name" value="HTH_1"/>
    <property type="match status" value="1"/>
</dbReference>
<dbReference type="AlphaFoldDB" id="A0A0C6P763"/>
<dbReference type="Gene3D" id="1.10.10.10">
    <property type="entry name" value="Winged helix-like DNA-binding domain superfamily/Winged helix DNA-binding domain"/>
    <property type="match status" value="1"/>
</dbReference>
<dbReference type="RefSeq" id="WP_003809176.1">
    <property type="nucleotide sequence ID" value="NC_019382.1"/>
</dbReference>
<dbReference type="InterPro" id="IPR000847">
    <property type="entry name" value="LysR_HTH_N"/>
</dbReference>
<dbReference type="GO" id="GO:0003700">
    <property type="term" value="F:DNA-binding transcription factor activity"/>
    <property type="evidence" value="ECO:0007669"/>
    <property type="project" value="InterPro"/>
</dbReference>
<organism evidence="6 7">
    <name type="scientific">Bordetella bronchiseptica 253</name>
    <dbReference type="NCBI Taxonomy" id="568707"/>
    <lineage>
        <taxon>Bacteria</taxon>
        <taxon>Pseudomonadati</taxon>
        <taxon>Pseudomonadota</taxon>
        <taxon>Betaproteobacteria</taxon>
        <taxon>Burkholderiales</taxon>
        <taxon>Alcaligenaceae</taxon>
        <taxon>Bordetella</taxon>
    </lineage>
</organism>
<dbReference type="SUPFAM" id="SSF46785">
    <property type="entry name" value="Winged helix' DNA-binding domain"/>
    <property type="match status" value="1"/>
</dbReference>
<evidence type="ECO:0000313" key="7">
    <source>
        <dbReference type="Proteomes" id="UP000007564"/>
    </source>
</evidence>
<evidence type="ECO:0000313" key="6">
    <source>
        <dbReference type="EMBL" id="CCJ54116.1"/>
    </source>
</evidence>
<dbReference type="HOGENOM" id="CLU_039613_6_1_4"/>
<comment type="similarity">
    <text evidence="1">Belongs to the LysR transcriptional regulatory family.</text>
</comment>
<accession>A0A0C6P763</accession>
<dbReference type="PROSITE" id="PS50931">
    <property type="entry name" value="HTH_LYSR"/>
    <property type="match status" value="1"/>
</dbReference>
<name>A0A0C6P763_BORBO</name>
<dbReference type="InterPro" id="IPR036390">
    <property type="entry name" value="WH_DNA-bd_sf"/>
</dbReference>
<dbReference type="Pfam" id="PF03466">
    <property type="entry name" value="LysR_substrate"/>
    <property type="match status" value="1"/>
</dbReference>
<dbReference type="SUPFAM" id="SSF53850">
    <property type="entry name" value="Periplasmic binding protein-like II"/>
    <property type="match status" value="1"/>
</dbReference>
<dbReference type="InterPro" id="IPR036388">
    <property type="entry name" value="WH-like_DNA-bd_sf"/>
</dbReference>
<keyword evidence="2" id="KW-0805">Transcription regulation</keyword>
<gene>
    <name evidence="6" type="ORF">BN112_2199</name>
</gene>